<evidence type="ECO:0000256" key="1">
    <source>
        <dbReference type="ARBA" id="ARBA00004571"/>
    </source>
</evidence>
<proteinExistence type="inferred from homology"/>
<dbReference type="NCBIfam" id="TIGR01783">
    <property type="entry name" value="TonB-siderophor"/>
    <property type="match status" value="1"/>
</dbReference>
<accession>A0ABS5T4H8</accession>
<dbReference type="InterPro" id="IPR010105">
    <property type="entry name" value="TonB_sidphr_rcpt"/>
</dbReference>
<keyword evidence="6 11" id="KW-0798">TonB box</keyword>
<gene>
    <name evidence="16" type="primary">fhuE</name>
    <name evidence="16" type="ORF">HGT73_07485</name>
</gene>
<dbReference type="Pfam" id="PF00593">
    <property type="entry name" value="TonB_dep_Rec_b-barrel"/>
    <property type="match status" value="1"/>
</dbReference>
<keyword evidence="8 16" id="KW-0675">Receptor</keyword>
<comment type="caution">
    <text evidence="16">The sequence shown here is derived from an EMBL/GenBank/DDBJ whole genome shotgun (WGS) entry which is preliminary data.</text>
</comment>
<comment type="similarity">
    <text evidence="2 10 11">Belongs to the TonB-dependent receptor family.</text>
</comment>
<dbReference type="PROSITE" id="PS52016">
    <property type="entry name" value="TONB_DEPENDENT_REC_3"/>
    <property type="match status" value="1"/>
</dbReference>
<sequence>MRSTFSLPGNKFSTLSLLATAIGLALTPPLAYAEDIASQTLTVTGKAQTTSDSQPQPDRHRYTVESSRSGTKMNLTDRDIPQSVSVITEQRMKDQDLRTLNDVLKQSPGISSNQSDSERYSYFARGFYINNYSYDDIPVTQDAPWNFGETDDDMAKYQRVDIIRGATGLMSGTGNPSATINLIRKKAESKTFIGDLSTSYGSWNNQRYVADLQGPLNDSGTLRARVISGYQDQNSQLDRYHKISKFFYGDLAADLTDHTTLDLGYDYQQRHTSNPTWGGLPTWFTNGEKTHYSRSTNAAADWTFYNTLARRQFANLVTHFDNGWETHINAMHGETLMDSRLFYLSGFPDQATGILPSTGYGYAGWYKGIRTQTAVDAFATGPFTLFGRQHQLVAGVDYSRQRNRYDYSSAIYSPAQIGNYNQWMGDIAQPDWPAWALSSNDTIRQRSGYVAARFSLTDPLSLVTGMRYTEYTTNGSSAMMQKNNLTPYGGIVYDLTDSLSAYASYTSIFQPQTYRDTTGHYLKPVTGKNYETGLKADWLESRLTSTLSLFRIEQTHLGQAIAGTYVNNSSETAYRSANGVVSRGVEFEVNGAVTDNLAMTFSASRYVAQDSSKDRINPELPQTSFKLFTSYLVPAMPDLTVGGGITWQNATYQDTTDANGNTVRVVRGSYPLADLFARYQVTRQLSVQANVKNLFNRDYYTNLSNYVVYGESRNYSVNLSYHF</sequence>
<feature type="domain" description="TonB-dependent receptor plug" evidence="15">
    <location>
        <begin position="77"/>
        <end position="178"/>
    </location>
</feature>
<evidence type="ECO:0000256" key="12">
    <source>
        <dbReference type="SAM" id="MobiDB-lite"/>
    </source>
</evidence>
<keyword evidence="5 10" id="KW-0812">Transmembrane</keyword>
<name>A0ABS5T4H8_9GAMM</name>
<keyword evidence="4 10" id="KW-1134">Transmembrane beta strand</keyword>
<feature type="compositionally biased region" description="Polar residues" evidence="12">
    <location>
        <begin position="64"/>
        <end position="74"/>
    </location>
</feature>
<evidence type="ECO:0000256" key="8">
    <source>
        <dbReference type="ARBA" id="ARBA00023170"/>
    </source>
</evidence>
<dbReference type="NCBIfam" id="NF007447">
    <property type="entry name" value="PRK10003.1"/>
    <property type="match status" value="1"/>
</dbReference>
<dbReference type="PANTHER" id="PTHR32552:SF74">
    <property type="entry name" value="HYDROXAMATE SIDEROPHORE RECEPTOR FHUE"/>
    <property type="match status" value="1"/>
</dbReference>
<evidence type="ECO:0000313" key="16">
    <source>
        <dbReference type="EMBL" id="MBT0727226.1"/>
    </source>
</evidence>
<feature type="region of interest" description="Disordered" evidence="12">
    <location>
        <begin position="46"/>
        <end position="76"/>
    </location>
</feature>
<evidence type="ECO:0000256" key="4">
    <source>
        <dbReference type="ARBA" id="ARBA00022452"/>
    </source>
</evidence>
<dbReference type="Proteomes" id="UP000786875">
    <property type="component" value="Unassembled WGS sequence"/>
</dbReference>
<protein>
    <submittedName>
        <fullName evidence="16">Ferric-rhodotorulic acid/ferric-coprogen receptor FhuE</fullName>
    </submittedName>
</protein>
<evidence type="ECO:0000256" key="9">
    <source>
        <dbReference type="ARBA" id="ARBA00023237"/>
    </source>
</evidence>
<dbReference type="Gene3D" id="2.40.170.20">
    <property type="entry name" value="TonB-dependent receptor, beta-barrel domain"/>
    <property type="match status" value="1"/>
</dbReference>
<dbReference type="PANTHER" id="PTHR32552">
    <property type="entry name" value="FERRICHROME IRON RECEPTOR-RELATED"/>
    <property type="match status" value="1"/>
</dbReference>
<dbReference type="Gene3D" id="2.170.130.10">
    <property type="entry name" value="TonB-dependent receptor, plug domain"/>
    <property type="match status" value="1"/>
</dbReference>
<dbReference type="InterPro" id="IPR000531">
    <property type="entry name" value="Beta-barrel_TonB"/>
</dbReference>
<reference evidence="16 17" key="1">
    <citation type="submission" date="2020-04" db="EMBL/GenBank/DDBJ databases">
        <title>Genome sequencing of Rosenbergiella species.</title>
        <authorList>
            <person name="Alvarez-Perez S."/>
            <person name="Lievens B."/>
        </authorList>
    </citation>
    <scope>NUCLEOTIDE SEQUENCE [LARGE SCALE GENOMIC DNA]</scope>
    <source>
        <strain evidence="16 17">CdVSA20.1</strain>
    </source>
</reference>
<dbReference type="InterPro" id="IPR036942">
    <property type="entry name" value="Beta-barrel_TonB_sf"/>
</dbReference>
<keyword evidence="3 10" id="KW-0813">Transport</keyword>
<evidence type="ECO:0000313" key="17">
    <source>
        <dbReference type="Proteomes" id="UP000786875"/>
    </source>
</evidence>
<keyword evidence="7 10" id="KW-0472">Membrane</keyword>
<dbReference type="InterPro" id="IPR039426">
    <property type="entry name" value="TonB-dep_rcpt-like"/>
</dbReference>
<evidence type="ECO:0000259" key="15">
    <source>
        <dbReference type="Pfam" id="PF07715"/>
    </source>
</evidence>
<evidence type="ECO:0000256" key="2">
    <source>
        <dbReference type="ARBA" id="ARBA00009810"/>
    </source>
</evidence>
<feature type="chain" id="PRO_5046386250" evidence="13">
    <location>
        <begin position="34"/>
        <end position="723"/>
    </location>
</feature>
<dbReference type="InterPro" id="IPR012910">
    <property type="entry name" value="Plug_dom"/>
</dbReference>
<keyword evidence="13" id="KW-0732">Signal</keyword>
<evidence type="ECO:0000256" key="10">
    <source>
        <dbReference type="PROSITE-ProRule" id="PRU01360"/>
    </source>
</evidence>
<feature type="domain" description="TonB-dependent receptor-like beta-barrel" evidence="14">
    <location>
        <begin position="279"/>
        <end position="694"/>
    </location>
</feature>
<evidence type="ECO:0000256" key="6">
    <source>
        <dbReference type="ARBA" id="ARBA00023077"/>
    </source>
</evidence>
<dbReference type="EMBL" id="JABBFO010000005">
    <property type="protein sequence ID" value="MBT0727226.1"/>
    <property type="molecule type" value="Genomic_DNA"/>
</dbReference>
<evidence type="ECO:0000256" key="3">
    <source>
        <dbReference type="ARBA" id="ARBA00022448"/>
    </source>
</evidence>
<organism evidence="16 17">
    <name type="scientific">Rosenbergiella australiborealis</name>
    <dbReference type="NCBI Taxonomy" id="1544696"/>
    <lineage>
        <taxon>Bacteria</taxon>
        <taxon>Pseudomonadati</taxon>
        <taxon>Pseudomonadota</taxon>
        <taxon>Gammaproteobacteria</taxon>
        <taxon>Enterobacterales</taxon>
        <taxon>Erwiniaceae</taxon>
        <taxon>Rosenbergiella</taxon>
    </lineage>
</organism>
<keyword evidence="9 10" id="KW-0998">Cell outer membrane</keyword>
<dbReference type="SUPFAM" id="SSF56935">
    <property type="entry name" value="Porins"/>
    <property type="match status" value="1"/>
</dbReference>
<comment type="subcellular location">
    <subcellularLocation>
        <location evidence="1 10">Cell outer membrane</location>
        <topology evidence="1 10">Multi-pass membrane protein</topology>
    </subcellularLocation>
</comment>
<feature type="compositionally biased region" description="Polar residues" evidence="12">
    <location>
        <begin position="46"/>
        <end position="56"/>
    </location>
</feature>
<evidence type="ECO:0000259" key="14">
    <source>
        <dbReference type="Pfam" id="PF00593"/>
    </source>
</evidence>
<evidence type="ECO:0000256" key="7">
    <source>
        <dbReference type="ARBA" id="ARBA00023136"/>
    </source>
</evidence>
<dbReference type="Pfam" id="PF07715">
    <property type="entry name" value="Plug"/>
    <property type="match status" value="1"/>
</dbReference>
<evidence type="ECO:0000256" key="13">
    <source>
        <dbReference type="SAM" id="SignalP"/>
    </source>
</evidence>
<dbReference type="CDD" id="cd01347">
    <property type="entry name" value="ligand_gated_channel"/>
    <property type="match status" value="1"/>
</dbReference>
<evidence type="ECO:0000256" key="11">
    <source>
        <dbReference type="RuleBase" id="RU003357"/>
    </source>
</evidence>
<keyword evidence="17" id="KW-1185">Reference proteome</keyword>
<dbReference type="InterPro" id="IPR037066">
    <property type="entry name" value="Plug_dom_sf"/>
</dbReference>
<dbReference type="RefSeq" id="WP_214213232.1">
    <property type="nucleotide sequence ID" value="NZ_JABBFO010000005.1"/>
</dbReference>
<evidence type="ECO:0000256" key="5">
    <source>
        <dbReference type="ARBA" id="ARBA00022692"/>
    </source>
</evidence>
<feature type="signal peptide" evidence="13">
    <location>
        <begin position="1"/>
        <end position="33"/>
    </location>
</feature>